<dbReference type="PANTHER" id="PTHR32120">
    <property type="entry name" value="SMALL RIBOSOMAL SUBUNIT BIOGENESIS GTPASE RSGA"/>
    <property type="match status" value="1"/>
</dbReference>
<keyword evidence="5 10" id="KW-0547">Nucleotide-binding</keyword>
<feature type="domain" description="CP-type G" evidence="12">
    <location>
        <begin position="104"/>
        <end position="261"/>
    </location>
</feature>
<dbReference type="HAMAP" id="MF_01820">
    <property type="entry name" value="GTPase_RsgA"/>
    <property type="match status" value="1"/>
</dbReference>
<evidence type="ECO:0000313" key="14">
    <source>
        <dbReference type="Proteomes" id="UP000031967"/>
    </source>
</evidence>
<dbReference type="PROSITE" id="PS50936">
    <property type="entry name" value="ENGC_GTPASE"/>
    <property type="match status" value="1"/>
</dbReference>
<keyword evidence="1 10" id="KW-0963">Cytoplasm</keyword>
<dbReference type="PANTHER" id="PTHR32120:SF10">
    <property type="entry name" value="SMALL RIBOSOMAL SUBUNIT BIOGENESIS GTPASE RSGA"/>
    <property type="match status" value="1"/>
</dbReference>
<dbReference type="Proteomes" id="UP000031967">
    <property type="component" value="Unassembled WGS sequence"/>
</dbReference>
<feature type="binding site" evidence="10">
    <location>
        <position position="297"/>
    </location>
    <ligand>
        <name>Zn(2+)</name>
        <dbReference type="ChEBI" id="CHEBI:29105"/>
    </ligand>
</feature>
<dbReference type="Gene3D" id="1.10.40.50">
    <property type="entry name" value="Probable gtpase engc, domain 3"/>
    <property type="match status" value="1"/>
</dbReference>
<keyword evidence="8 10" id="KW-0694">RNA-binding</keyword>
<evidence type="ECO:0000259" key="12">
    <source>
        <dbReference type="PROSITE" id="PS51721"/>
    </source>
</evidence>
<dbReference type="EMBL" id="JXAK01000029">
    <property type="protein sequence ID" value="KIL39950.1"/>
    <property type="molecule type" value="Genomic_DNA"/>
</dbReference>
<feature type="binding site" evidence="10">
    <location>
        <position position="289"/>
    </location>
    <ligand>
        <name>Zn(2+)</name>
        <dbReference type="ChEBI" id="CHEBI:29105"/>
    </ligand>
</feature>
<evidence type="ECO:0000256" key="6">
    <source>
        <dbReference type="ARBA" id="ARBA00022801"/>
    </source>
</evidence>
<evidence type="ECO:0000256" key="8">
    <source>
        <dbReference type="ARBA" id="ARBA00022884"/>
    </source>
</evidence>
<dbReference type="Gene3D" id="3.40.50.300">
    <property type="entry name" value="P-loop containing nucleotide triphosphate hydrolases"/>
    <property type="match status" value="1"/>
</dbReference>
<keyword evidence="6 10" id="KW-0378">Hydrolase</keyword>
<keyword evidence="7 10" id="KW-0862">Zinc</keyword>
<comment type="cofactor">
    <cofactor evidence="10">
        <name>Zn(2+)</name>
        <dbReference type="ChEBI" id="CHEBI:29105"/>
    </cofactor>
    <text evidence="10">Binds 1 zinc ion per subunit.</text>
</comment>
<evidence type="ECO:0000256" key="5">
    <source>
        <dbReference type="ARBA" id="ARBA00022741"/>
    </source>
</evidence>
<evidence type="ECO:0000256" key="3">
    <source>
        <dbReference type="ARBA" id="ARBA00022723"/>
    </source>
</evidence>
<reference evidence="13 14" key="1">
    <citation type="submission" date="2014-12" db="EMBL/GenBank/DDBJ databases">
        <title>Draft genome sequence of Paenibacillus kamchatkensis strain B-2647.</title>
        <authorList>
            <person name="Karlyshev A.V."/>
            <person name="Kudryashova E.B."/>
        </authorList>
    </citation>
    <scope>NUCLEOTIDE SEQUENCE [LARGE SCALE GENOMIC DNA]</scope>
    <source>
        <strain evidence="13 14">VKM B-2647</strain>
    </source>
</reference>
<dbReference type="NCBIfam" id="TIGR00157">
    <property type="entry name" value="ribosome small subunit-dependent GTPase A"/>
    <property type="match status" value="1"/>
</dbReference>
<dbReference type="EC" id="3.6.1.-" evidence="10"/>
<evidence type="ECO:0000256" key="7">
    <source>
        <dbReference type="ARBA" id="ARBA00022833"/>
    </source>
</evidence>
<feature type="domain" description="EngC GTPase" evidence="11">
    <location>
        <begin position="112"/>
        <end position="259"/>
    </location>
</feature>
<feature type="binding site" evidence="10">
    <location>
        <begin position="151"/>
        <end position="154"/>
    </location>
    <ligand>
        <name>GTP</name>
        <dbReference type="ChEBI" id="CHEBI:37565"/>
    </ligand>
</feature>
<sequence>MTLILRQWGWNPEWNERFEPWRRQGCTPGRVALEHKHLYTVYTEHGELLAEVAGKLRYEAAGRAEYPAVGDWVALSVRPEEGRATIRGILPRFSKFSRKVAGSVTEEQIVATNMNTVFIVTSLNQDFNVRRVERYLVLAWESGANPVVLLSKADLSDRIEEAVSAVESVAVGVPIHVISSLENKGLDALAPYVGEGQTVALLGSSGVGKSTLINRLAGADVQATGDIRLDDGRGKHTTTHRELIALPGGGLLIDTPGMRELQLWDADDGLGASFQDVEQFAAQCRFPDCRHDREPGCAVRTALSDGSLDRARYQSYVKLQKELAYFARKEDKALQAAEKNKWKKIHQANKKRHIRT</sequence>
<feature type="binding site" evidence="10">
    <location>
        <position position="291"/>
    </location>
    <ligand>
        <name>Zn(2+)</name>
        <dbReference type="ChEBI" id="CHEBI:29105"/>
    </ligand>
</feature>
<protein>
    <recommendedName>
        <fullName evidence="10">Small ribosomal subunit biogenesis GTPase RsgA</fullName>
        <ecNumber evidence="10">3.6.1.-</ecNumber>
    </recommendedName>
</protein>
<keyword evidence="3 10" id="KW-0479">Metal-binding</keyword>
<name>A0ABR5AG71_9BACL</name>
<dbReference type="CDD" id="cd01854">
    <property type="entry name" value="YjeQ_EngC"/>
    <property type="match status" value="1"/>
</dbReference>
<keyword evidence="9 10" id="KW-0342">GTP-binding</keyword>
<feature type="binding site" evidence="10">
    <location>
        <position position="284"/>
    </location>
    <ligand>
        <name>Zn(2+)</name>
        <dbReference type="ChEBI" id="CHEBI:29105"/>
    </ligand>
</feature>
<proteinExistence type="inferred from homology"/>
<gene>
    <name evidence="10" type="primary">rsgA</name>
    <name evidence="13" type="ORF">SD70_16820</name>
</gene>
<keyword evidence="4 10" id="KW-0699">rRNA-binding</keyword>
<dbReference type="PROSITE" id="PS51721">
    <property type="entry name" value="G_CP"/>
    <property type="match status" value="1"/>
</dbReference>
<dbReference type="SUPFAM" id="SSF52540">
    <property type="entry name" value="P-loop containing nucleoside triphosphate hydrolases"/>
    <property type="match status" value="1"/>
</dbReference>
<comment type="caution">
    <text evidence="13">The sequence shown here is derived from an EMBL/GenBank/DDBJ whole genome shotgun (WGS) entry which is preliminary data.</text>
</comment>
<evidence type="ECO:0000256" key="1">
    <source>
        <dbReference type="ARBA" id="ARBA00022490"/>
    </source>
</evidence>
<evidence type="ECO:0000259" key="11">
    <source>
        <dbReference type="PROSITE" id="PS50936"/>
    </source>
</evidence>
<dbReference type="InterPro" id="IPR010914">
    <property type="entry name" value="RsgA_GTPase_dom"/>
</dbReference>
<keyword evidence="14" id="KW-1185">Reference proteome</keyword>
<comment type="subcellular location">
    <subcellularLocation>
        <location evidence="10">Cytoplasm</location>
    </subcellularLocation>
</comment>
<dbReference type="InterPro" id="IPR004881">
    <property type="entry name" value="Ribosome_biogen_GTPase_RsgA"/>
</dbReference>
<comment type="similarity">
    <text evidence="10">Belongs to the TRAFAC class YlqF/YawG GTPase family. RsgA subfamily.</text>
</comment>
<keyword evidence="2 10" id="KW-0690">Ribosome biogenesis</keyword>
<dbReference type="Pfam" id="PF03193">
    <property type="entry name" value="RsgA_GTPase"/>
    <property type="match status" value="1"/>
</dbReference>
<comment type="subunit">
    <text evidence="10">Monomer. Associates with 30S ribosomal subunit, binds 16S rRNA.</text>
</comment>
<feature type="binding site" evidence="10">
    <location>
        <begin position="203"/>
        <end position="211"/>
    </location>
    <ligand>
        <name>GTP</name>
        <dbReference type="ChEBI" id="CHEBI:37565"/>
    </ligand>
</feature>
<dbReference type="InterPro" id="IPR027417">
    <property type="entry name" value="P-loop_NTPase"/>
</dbReference>
<evidence type="ECO:0000256" key="9">
    <source>
        <dbReference type="ARBA" id="ARBA00023134"/>
    </source>
</evidence>
<evidence type="ECO:0000313" key="13">
    <source>
        <dbReference type="EMBL" id="KIL39950.1"/>
    </source>
</evidence>
<accession>A0ABR5AG71</accession>
<comment type="function">
    <text evidence="10">One of several proteins that assist in the late maturation steps of the functional core of the 30S ribosomal subunit. Helps release RbfA from mature subunits. May play a role in the assembly of ribosomal proteins into the subunit. Circularly permuted GTPase that catalyzes slow GTP hydrolysis, GTPase activity is stimulated by the 30S ribosomal subunit.</text>
</comment>
<evidence type="ECO:0000256" key="2">
    <source>
        <dbReference type="ARBA" id="ARBA00022517"/>
    </source>
</evidence>
<dbReference type="InterPro" id="IPR030378">
    <property type="entry name" value="G_CP_dom"/>
</dbReference>
<organism evidence="13 14">
    <name type="scientific">Gordoniibacillus kamchatkensis</name>
    <dbReference type="NCBI Taxonomy" id="1590651"/>
    <lineage>
        <taxon>Bacteria</taxon>
        <taxon>Bacillati</taxon>
        <taxon>Bacillota</taxon>
        <taxon>Bacilli</taxon>
        <taxon>Bacillales</taxon>
        <taxon>Paenibacillaceae</taxon>
        <taxon>Gordoniibacillus</taxon>
    </lineage>
</organism>
<evidence type="ECO:0000256" key="4">
    <source>
        <dbReference type="ARBA" id="ARBA00022730"/>
    </source>
</evidence>
<evidence type="ECO:0000256" key="10">
    <source>
        <dbReference type="HAMAP-Rule" id="MF_01820"/>
    </source>
</evidence>